<organism evidence="8 9">
    <name type="scientific">Orenia metallireducens</name>
    <dbReference type="NCBI Taxonomy" id="1413210"/>
    <lineage>
        <taxon>Bacteria</taxon>
        <taxon>Bacillati</taxon>
        <taxon>Bacillota</taxon>
        <taxon>Clostridia</taxon>
        <taxon>Halanaerobiales</taxon>
        <taxon>Halobacteroidaceae</taxon>
        <taxon>Orenia</taxon>
    </lineage>
</organism>
<dbReference type="GO" id="GO:0008483">
    <property type="term" value="F:transaminase activity"/>
    <property type="evidence" value="ECO:0007669"/>
    <property type="project" value="UniProtKB-KW"/>
</dbReference>
<accession>A0A285HDI7</accession>
<evidence type="ECO:0000256" key="4">
    <source>
        <dbReference type="ARBA" id="ARBA00022576"/>
    </source>
</evidence>
<evidence type="ECO:0000313" key="9">
    <source>
        <dbReference type="Proteomes" id="UP000219573"/>
    </source>
</evidence>
<sequence>MRSLFAKRVDDIPKSFIREILKVIDDPEIISFAGGLPNPEFFPVEGIKEAASKVLTEDGTNVLQYSTTEGYLPLREYIADRYFKRQGLKISPEEILITNGSQQGLDLIGKTFLNEGDGVIIEEPGYLGAIQSFSFYRPKFHSIPLLDDGIDIESLKDTLAENDCKLFYGVPNFQNPSGISYSDKKRREVAQLLEESNTVFVEDDPYGELRFIGEDIPSIKNYLKDNTILLGSFSKIVAPAFRLGWIVMSKEKMEKVIVAKQAADLHSNYFAQRVIYQYLLDNDIDQHINKIKEAYGRQREAMVNSIKEYFPPEVSCTEPEGGMFLWITLPKELSSLDVFEMAIKEQVAFVPGSPFYVNQGGKNTLRLNYSNVAEDKIEKGIKSLAKVIKRAL</sequence>
<dbReference type="Gene3D" id="3.90.1150.10">
    <property type="entry name" value="Aspartate Aminotransferase, domain 1"/>
    <property type="match status" value="1"/>
</dbReference>
<comment type="similarity">
    <text evidence="2">Belongs to the class-I pyridoxal-phosphate-dependent aminotransferase family.</text>
</comment>
<dbReference type="InterPro" id="IPR050859">
    <property type="entry name" value="Class-I_PLP-dep_aminotransf"/>
</dbReference>
<dbReference type="AlphaFoldDB" id="A0A285HDI7"/>
<dbReference type="InterPro" id="IPR015421">
    <property type="entry name" value="PyrdxlP-dep_Trfase_major"/>
</dbReference>
<dbReference type="FunFam" id="3.40.640.10:FF:000053">
    <property type="entry name" value="Aminotransferase, class I"/>
    <property type="match status" value="1"/>
</dbReference>
<comment type="cofactor">
    <cofactor evidence="1">
        <name>pyridoxal 5'-phosphate</name>
        <dbReference type="ChEBI" id="CHEBI:597326"/>
    </cofactor>
</comment>
<protein>
    <submittedName>
        <fullName evidence="8">2-aminoadipate transaminase</fullName>
    </submittedName>
</protein>
<dbReference type="PANTHER" id="PTHR42790">
    <property type="entry name" value="AMINOTRANSFERASE"/>
    <property type="match status" value="1"/>
</dbReference>
<dbReference type="Pfam" id="PF00155">
    <property type="entry name" value="Aminotran_1_2"/>
    <property type="match status" value="1"/>
</dbReference>
<keyword evidence="9" id="KW-1185">Reference proteome</keyword>
<proteinExistence type="inferred from homology"/>
<dbReference type="InterPro" id="IPR004839">
    <property type="entry name" value="Aminotransferase_I/II_large"/>
</dbReference>
<dbReference type="Gene3D" id="3.40.640.10">
    <property type="entry name" value="Type I PLP-dependent aspartate aminotransferase-like (Major domain)"/>
    <property type="match status" value="1"/>
</dbReference>
<dbReference type="GO" id="GO:0030170">
    <property type="term" value="F:pyridoxal phosphate binding"/>
    <property type="evidence" value="ECO:0007669"/>
    <property type="project" value="InterPro"/>
</dbReference>
<dbReference type="RefSeq" id="WP_097018365.1">
    <property type="nucleotide sequence ID" value="NZ_OBDZ01000017.1"/>
</dbReference>
<feature type="domain" description="Aminotransferase class I/classII large" evidence="7">
    <location>
        <begin position="41"/>
        <end position="384"/>
    </location>
</feature>
<evidence type="ECO:0000313" key="8">
    <source>
        <dbReference type="EMBL" id="SNY33785.1"/>
    </source>
</evidence>
<evidence type="ECO:0000256" key="5">
    <source>
        <dbReference type="ARBA" id="ARBA00022679"/>
    </source>
</evidence>
<dbReference type="OrthoDB" id="9802328at2"/>
<dbReference type="GO" id="GO:1901605">
    <property type="term" value="P:alpha-amino acid metabolic process"/>
    <property type="evidence" value="ECO:0007669"/>
    <property type="project" value="TreeGrafter"/>
</dbReference>
<comment type="subunit">
    <text evidence="3">Homodimer.</text>
</comment>
<dbReference type="Proteomes" id="UP000219573">
    <property type="component" value="Unassembled WGS sequence"/>
</dbReference>
<evidence type="ECO:0000256" key="2">
    <source>
        <dbReference type="ARBA" id="ARBA00007441"/>
    </source>
</evidence>
<evidence type="ECO:0000256" key="1">
    <source>
        <dbReference type="ARBA" id="ARBA00001933"/>
    </source>
</evidence>
<dbReference type="EMBL" id="OBDZ01000017">
    <property type="protein sequence ID" value="SNY33785.1"/>
    <property type="molecule type" value="Genomic_DNA"/>
</dbReference>
<gene>
    <name evidence="8" type="ORF">SAMN06265827_11769</name>
</gene>
<evidence type="ECO:0000256" key="3">
    <source>
        <dbReference type="ARBA" id="ARBA00011738"/>
    </source>
</evidence>
<dbReference type="STRING" id="1413210.U472_11060"/>
<evidence type="ECO:0000256" key="6">
    <source>
        <dbReference type="ARBA" id="ARBA00022898"/>
    </source>
</evidence>
<dbReference type="PANTHER" id="PTHR42790:SF19">
    <property type="entry name" value="KYNURENINE_ALPHA-AMINOADIPATE AMINOTRANSFERASE, MITOCHONDRIAL"/>
    <property type="match status" value="1"/>
</dbReference>
<reference evidence="9" key="1">
    <citation type="submission" date="2017-09" db="EMBL/GenBank/DDBJ databases">
        <authorList>
            <person name="Varghese N."/>
            <person name="Submissions S."/>
        </authorList>
    </citation>
    <scope>NUCLEOTIDE SEQUENCE [LARGE SCALE GENOMIC DNA]</scope>
    <source>
        <strain evidence="9">MSL47</strain>
    </source>
</reference>
<keyword evidence="6" id="KW-0663">Pyridoxal phosphate</keyword>
<dbReference type="InterPro" id="IPR015424">
    <property type="entry name" value="PyrdxlP-dep_Trfase"/>
</dbReference>
<dbReference type="SUPFAM" id="SSF53383">
    <property type="entry name" value="PLP-dependent transferases"/>
    <property type="match status" value="1"/>
</dbReference>
<keyword evidence="5" id="KW-0808">Transferase</keyword>
<dbReference type="InterPro" id="IPR015422">
    <property type="entry name" value="PyrdxlP-dep_Trfase_small"/>
</dbReference>
<evidence type="ECO:0000259" key="7">
    <source>
        <dbReference type="Pfam" id="PF00155"/>
    </source>
</evidence>
<keyword evidence="4" id="KW-0032">Aminotransferase</keyword>
<dbReference type="CDD" id="cd00609">
    <property type="entry name" value="AAT_like"/>
    <property type="match status" value="1"/>
</dbReference>
<name>A0A285HDI7_9FIRM</name>